<evidence type="ECO:0000256" key="5">
    <source>
        <dbReference type="ARBA" id="ARBA00023211"/>
    </source>
</evidence>
<dbReference type="InterPro" id="IPR026912">
    <property type="entry name" value="Adenine_deam_C"/>
</dbReference>
<dbReference type="EMBL" id="CP020880">
    <property type="protein sequence ID" value="ART78553.1"/>
    <property type="molecule type" value="Genomic_DNA"/>
</dbReference>
<feature type="domain" description="Adenine deaminase C-terminal" evidence="10">
    <location>
        <begin position="398"/>
        <end position="566"/>
    </location>
</feature>
<protein>
    <recommendedName>
        <fullName evidence="7 8">Adenine deaminase</fullName>
        <shortName evidence="8">Adenase</shortName>
        <shortName evidence="8">Adenine aminase</shortName>
        <ecNumber evidence="3 8">3.5.4.2</ecNumber>
    </recommendedName>
</protein>
<gene>
    <name evidence="8 12" type="primary">ade</name>
    <name evidence="11" type="ORF">B4U37_06095</name>
    <name evidence="12" type="ORF">FZC75_05905</name>
</gene>
<dbReference type="InterPro" id="IPR011059">
    <property type="entry name" value="Metal-dep_hydrolase_composite"/>
</dbReference>
<evidence type="ECO:0000313" key="11">
    <source>
        <dbReference type="EMBL" id="ART78553.1"/>
    </source>
</evidence>
<comment type="cofactor">
    <cofactor evidence="1 8">
        <name>Mn(2+)</name>
        <dbReference type="ChEBI" id="CHEBI:29035"/>
    </cofactor>
</comment>
<evidence type="ECO:0000256" key="6">
    <source>
        <dbReference type="ARBA" id="ARBA00047720"/>
    </source>
</evidence>
<proteinExistence type="inferred from homology"/>
<dbReference type="Proteomes" id="UP000195573">
    <property type="component" value="Chromosome"/>
</dbReference>
<dbReference type="Proteomes" id="UP000324517">
    <property type="component" value="Unassembled WGS sequence"/>
</dbReference>
<dbReference type="EC" id="3.5.4.2" evidence="3 8"/>
<dbReference type="GO" id="GO:0006146">
    <property type="term" value="P:adenine catabolic process"/>
    <property type="evidence" value="ECO:0007669"/>
    <property type="project" value="InterPro"/>
</dbReference>
<keyword evidence="5 8" id="KW-0464">Manganese</keyword>
<feature type="domain" description="Amidohydrolase-related" evidence="9">
    <location>
        <begin position="65"/>
        <end position="347"/>
    </location>
</feature>
<dbReference type="RefSeq" id="WP_088020177.1">
    <property type="nucleotide sequence ID" value="NZ_CP020880.1"/>
</dbReference>
<evidence type="ECO:0000256" key="3">
    <source>
        <dbReference type="ARBA" id="ARBA00012782"/>
    </source>
</evidence>
<evidence type="ECO:0000256" key="2">
    <source>
        <dbReference type="ARBA" id="ARBA00006773"/>
    </source>
</evidence>
<dbReference type="EMBL" id="VTET01000002">
    <property type="protein sequence ID" value="TYS73952.1"/>
    <property type="molecule type" value="Genomic_DNA"/>
</dbReference>
<comment type="similarity">
    <text evidence="2 8">Belongs to the metallo-dependent hydrolases superfamily. Adenine deaminase family.</text>
</comment>
<evidence type="ECO:0000313" key="12">
    <source>
        <dbReference type="EMBL" id="TYS73952.1"/>
    </source>
</evidence>
<evidence type="ECO:0000259" key="10">
    <source>
        <dbReference type="Pfam" id="PF13382"/>
    </source>
</evidence>
<evidence type="ECO:0000313" key="13">
    <source>
        <dbReference type="Proteomes" id="UP000195573"/>
    </source>
</evidence>
<dbReference type="PANTHER" id="PTHR11113">
    <property type="entry name" value="N-ACETYLGLUCOSAMINE-6-PHOSPHATE DEACETYLASE"/>
    <property type="match status" value="1"/>
</dbReference>
<dbReference type="HAMAP" id="MF_01518">
    <property type="entry name" value="Adenine_deamin"/>
    <property type="match status" value="1"/>
</dbReference>
<dbReference type="GO" id="GO:0000034">
    <property type="term" value="F:adenine deaminase activity"/>
    <property type="evidence" value="ECO:0007669"/>
    <property type="project" value="UniProtKB-UniRule"/>
</dbReference>
<evidence type="ECO:0000259" key="9">
    <source>
        <dbReference type="Pfam" id="PF01979"/>
    </source>
</evidence>
<keyword evidence="4 8" id="KW-0378">Hydrolase</keyword>
<sequence>MTLNLKPMIKAAAKRTKADLVIKNGRIIDVFNLEILEEDLAIKDGMVIGIGNYDGHEVIDAKGAFICPGLIDGHVHMESSMIHPHYFTRTILAHGVTTIITDPHEIANVSGTAGIQFMLDATEECPVDVFFMLPSCVPATSFEYNGATIQAHDLAPFYEHERVIGLAEVMDFPAVRDGNEAMIAKLTQASQQNKKIDGHGAGLAPEDLNIYASANIKTDHECVTAQEAKERLKRGMYVMMREGTVAKDIRALIPLVNEKNARRFLFCTDDKHLDDLVNEGSIDHNIRISIQEGLDHLLAIQIATLNAAECFSLMDRGAVAPGYRADLLFIEDLEKFTIKDVYKNGKRIKNQDHQHSRIVVPELLKGSLNMKPIHKSDLKICVEADKPCNIIEIIPNSLVTKHIKETVTTYNGHFVPNHDEDQLKLAVIERHKRRGHIGLGIVKGFQIKNGAIASTVAHDSHNIVTVGTNDEDLLVAVQAIEQMKGGLVVVCEEKVVASLPLEISGLMANRTTKQTLSYLKDLHDALHLIGSQDNFNPFVALSFLSLPVIPELKLTDTGLFDVTKFEHITIQAK</sequence>
<dbReference type="InterPro" id="IPR032466">
    <property type="entry name" value="Metal_Hydrolase"/>
</dbReference>
<dbReference type="GeneID" id="96737996"/>
<dbReference type="NCBIfam" id="TIGR01178">
    <property type="entry name" value="ade"/>
    <property type="match status" value="1"/>
</dbReference>
<dbReference type="KEGG" id="bhk:B4U37_06095"/>
<reference evidence="12 14" key="2">
    <citation type="submission" date="2019-08" db="EMBL/GenBank/DDBJ databases">
        <title>Bacillus genomes from the desert of Cuatro Cienegas, Coahuila.</title>
        <authorList>
            <person name="Olmedo-Alvarez G."/>
        </authorList>
    </citation>
    <scope>NUCLEOTIDE SEQUENCE [LARGE SCALE GENOMIC DNA]</scope>
    <source>
        <strain evidence="12 14">CH98b_3T</strain>
    </source>
</reference>
<evidence type="ECO:0000313" key="14">
    <source>
        <dbReference type="Proteomes" id="UP000324517"/>
    </source>
</evidence>
<dbReference type="PANTHER" id="PTHR11113:SF2">
    <property type="entry name" value="ADENINE DEAMINASE"/>
    <property type="match status" value="1"/>
</dbReference>
<dbReference type="SUPFAM" id="SSF51338">
    <property type="entry name" value="Composite domain of metallo-dependent hydrolases"/>
    <property type="match status" value="1"/>
</dbReference>
<dbReference type="Gene3D" id="3.20.20.140">
    <property type="entry name" value="Metal-dependent hydrolases"/>
    <property type="match status" value="1"/>
</dbReference>
<evidence type="ECO:0000256" key="8">
    <source>
        <dbReference type="HAMAP-Rule" id="MF_01518"/>
    </source>
</evidence>
<dbReference type="OrthoDB" id="9775607at2"/>
<comment type="catalytic activity">
    <reaction evidence="6 8">
        <text>adenine + H2O + H(+) = hypoxanthine + NH4(+)</text>
        <dbReference type="Rhea" id="RHEA:23688"/>
        <dbReference type="ChEBI" id="CHEBI:15377"/>
        <dbReference type="ChEBI" id="CHEBI:15378"/>
        <dbReference type="ChEBI" id="CHEBI:16708"/>
        <dbReference type="ChEBI" id="CHEBI:17368"/>
        <dbReference type="ChEBI" id="CHEBI:28938"/>
        <dbReference type="EC" id="3.5.4.2"/>
    </reaction>
</comment>
<dbReference type="Gene3D" id="2.30.40.10">
    <property type="entry name" value="Urease, subunit C, domain 1"/>
    <property type="match status" value="1"/>
</dbReference>
<evidence type="ECO:0000256" key="1">
    <source>
        <dbReference type="ARBA" id="ARBA00001936"/>
    </source>
</evidence>
<dbReference type="Pfam" id="PF13382">
    <property type="entry name" value="Adenine_deam_C"/>
    <property type="match status" value="1"/>
</dbReference>
<dbReference type="InterPro" id="IPR006680">
    <property type="entry name" value="Amidohydro-rel"/>
</dbReference>
<dbReference type="InterPro" id="IPR006679">
    <property type="entry name" value="Adenine_deam"/>
</dbReference>
<name>A0A1Y0CT71_9BACI</name>
<dbReference type="SUPFAM" id="SSF51556">
    <property type="entry name" value="Metallo-dependent hydrolases"/>
    <property type="match status" value="1"/>
</dbReference>
<dbReference type="AlphaFoldDB" id="A0A1Y0CT71"/>
<dbReference type="CDD" id="cd01295">
    <property type="entry name" value="AdeC"/>
    <property type="match status" value="1"/>
</dbReference>
<evidence type="ECO:0000256" key="4">
    <source>
        <dbReference type="ARBA" id="ARBA00022801"/>
    </source>
</evidence>
<dbReference type="FunFam" id="3.20.20.140:FF:000016">
    <property type="entry name" value="Adenine deaminase"/>
    <property type="match status" value="1"/>
</dbReference>
<keyword evidence="13" id="KW-1185">Reference proteome</keyword>
<dbReference type="Pfam" id="PF01979">
    <property type="entry name" value="Amidohydro_1"/>
    <property type="match status" value="1"/>
</dbReference>
<reference evidence="11 13" key="1">
    <citation type="submission" date="2017-04" db="EMBL/GenBank/DDBJ databases">
        <title>Complete Genome Sequence of the Bacillus horikoshii 20a strain from Cuatro Cienegas, Coahuila, Mexico.</title>
        <authorList>
            <person name="Zarza E."/>
            <person name="Alcaraz L.D."/>
            <person name="Aguilar-Salinas B."/>
            <person name="Islas A."/>
            <person name="Olmedo-Alvarez G."/>
        </authorList>
    </citation>
    <scope>NUCLEOTIDE SEQUENCE [LARGE SCALE GENOMIC DNA]</scope>
    <source>
        <strain evidence="11 13">20a</strain>
    </source>
</reference>
<organism evidence="12 14">
    <name type="scientific">Sutcliffiella horikoshii</name>
    <dbReference type="NCBI Taxonomy" id="79883"/>
    <lineage>
        <taxon>Bacteria</taxon>
        <taxon>Bacillati</taxon>
        <taxon>Bacillota</taxon>
        <taxon>Bacilli</taxon>
        <taxon>Bacillales</taxon>
        <taxon>Bacillaceae</taxon>
        <taxon>Sutcliffiella</taxon>
    </lineage>
</organism>
<evidence type="ECO:0000256" key="7">
    <source>
        <dbReference type="ARBA" id="ARBA00069718"/>
    </source>
</evidence>
<accession>A0A1Y0CT71</accession>